<name>A0A3G2Z8E2_9LECA</name>
<dbReference type="Gene3D" id="3.10.28.10">
    <property type="entry name" value="Homing endonucleases"/>
    <property type="match status" value="1"/>
</dbReference>
<keyword evidence="1" id="KW-0472">Membrane</keyword>
<feature type="transmembrane region" description="Helical" evidence="1">
    <location>
        <begin position="12"/>
        <end position="36"/>
    </location>
</feature>
<dbReference type="GO" id="GO:0005739">
    <property type="term" value="C:mitochondrion"/>
    <property type="evidence" value="ECO:0007669"/>
    <property type="project" value="UniProtKB-ARBA"/>
</dbReference>
<organism evidence="3">
    <name type="scientific">Heterodermia speciosa</name>
    <dbReference type="NCBI Taxonomy" id="116794"/>
    <lineage>
        <taxon>Eukaryota</taxon>
        <taxon>Fungi</taxon>
        <taxon>Dikarya</taxon>
        <taxon>Ascomycota</taxon>
        <taxon>Pezizomycotina</taxon>
        <taxon>Lecanoromycetes</taxon>
        <taxon>OSLEUM clade</taxon>
        <taxon>Lecanoromycetidae</taxon>
        <taxon>Caliciales</taxon>
        <taxon>Physciaceae</taxon>
        <taxon>Heterodermia</taxon>
    </lineage>
</organism>
<accession>A0A3G2Z8E2</accession>
<dbReference type="RefSeq" id="YP_009546695.1">
    <property type="nucleotide sequence ID" value="NC_040159.1"/>
</dbReference>
<keyword evidence="3" id="KW-0378">Hydrolase</keyword>
<keyword evidence="1" id="KW-1133">Transmembrane helix</keyword>
<dbReference type="GeneID" id="38575581"/>
<dbReference type="PANTHER" id="PTHR36181">
    <property type="entry name" value="INTRON-ENCODED ENDONUCLEASE AI3-RELATED"/>
    <property type="match status" value="1"/>
</dbReference>
<dbReference type="InterPro" id="IPR004860">
    <property type="entry name" value="LAGLIDADG_dom"/>
</dbReference>
<reference evidence="3" key="1">
    <citation type="submission" date="2017-12" db="EMBL/GenBank/DDBJ databases">
        <title>The complete mitochondrial genome of the lichenized fungus Heterodermia speciosa.</title>
        <authorList>
            <person name="Baker C.F."/>
            <person name="Keepers K.G."/>
            <person name="Pogoda C.S."/>
            <person name="Tripp E.A."/>
            <person name="Lendemer J.C."/>
            <person name="Kane N.C."/>
        </authorList>
    </citation>
    <scope>NUCLEOTIDE SEQUENCE</scope>
</reference>
<feature type="transmembrane region" description="Helical" evidence="1">
    <location>
        <begin position="42"/>
        <end position="64"/>
    </location>
</feature>
<evidence type="ECO:0000313" key="3">
    <source>
        <dbReference type="EMBL" id="AYP35435.1"/>
    </source>
</evidence>
<dbReference type="InterPro" id="IPR027434">
    <property type="entry name" value="Homing_endonucl"/>
</dbReference>
<keyword evidence="3" id="KW-0496">Mitochondrion</keyword>
<keyword evidence="3" id="KW-0255">Endonuclease</keyword>
<evidence type="ECO:0000259" key="2">
    <source>
        <dbReference type="Pfam" id="PF00961"/>
    </source>
</evidence>
<proteinExistence type="predicted"/>
<dbReference type="SUPFAM" id="SSF55608">
    <property type="entry name" value="Homing endonucleases"/>
    <property type="match status" value="1"/>
</dbReference>
<keyword evidence="3" id="KW-0540">Nuclease</keyword>
<gene>
    <name evidence="3" type="primary">intronic LAGLIDADG</name>
</gene>
<dbReference type="GO" id="GO:0004519">
    <property type="term" value="F:endonuclease activity"/>
    <property type="evidence" value="ECO:0007669"/>
    <property type="project" value="UniProtKB-KW"/>
</dbReference>
<evidence type="ECO:0000256" key="1">
    <source>
        <dbReference type="SAM" id="Phobius"/>
    </source>
</evidence>
<keyword evidence="1" id="KW-0812">Transmembrane</keyword>
<dbReference type="PANTHER" id="PTHR36181:SF3">
    <property type="entry name" value="INTRON-ENCODED DNA ENDONUCLEASE AI5 BETA"/>
    <property type="match status" value="1"/>
</dbReference>
<sequence length="204" mass="23739">MQRCISLLMHKLTYYVVAQLGLSNISFLLILVFTNIKYYFEIGYMLETMFFVYCLLFINTFCLYKLDYTRCNKLLSSENNNTVISYKLINMQSAENCKGFSETARQLPDNKSHTFLNWFAGVLYGDGNFYIRKSPLGDKKVLKQIRIKLHNRDVKILTRIQNYLHIGRIISDKNKPYSIFIVSTKESMDYVLNGVNGVIKSALV</sequence>
<geneLocation type="mitochondrion" evidence="3"/>
<protein>
    <submittedName>
        <fullName evidence="3">LAGLIDADG homing endonuclease</fullName>
    </submittedName>
</protein>
<dbReference type="InterPro" id="IPR051289">
    <property type="entry name" value="LAGLIDADG_Endonuclease"/>
</dbReference>
<feature type="domain" description="Homing endonuclease LAGLIDADG" evidence="2">
    <location>
        <begin position="120"/>
        <end position="193"/>
    </location>
</feature>
<dbReference type="Pfam" id="PF00961">
    <property type="entry name" value="LAGLIDADG_1"/>
    <property type="match status" value="1"/>
</dbReference>
<dbReference type="AlphaFoldDB" id="A0A3G2Z8E2"/>
<dbReference type="EMBL" id="MG711806">
    <property type="protein sequence ID" value="AYP35435.1"/>
    <property type="molecule type" value="Genomic_DNA"/>
</dbReference>